<dbReference type="PRINTS" id="PR00038">
    <property type="entry name" value="HTHLUXR"/>
</dbReference>
<dbReference type="SMART" id="SM00028">
    <property type="entry name" value="TPR"/>
    <property type="match status" value="4"/>
</dbReference>
<dbReference type="RefSeq" id="WP_065035859.1">
    <property type="nucleotide sequence ID" value="NZ_LZLR01000110.1"/>
</dbReference>
<dbReference type="InterPro" id="IPR041664">
    <property type="entry name" value="AAA_16"/>
</dbReference>
<dbReference type="Gene3D" id="1.10.10.10">
    <property type="entry name" value="Winged helix-like DNA-binding domain superfamily/Winged helix DNA-binding domain"/>
    <property type="match status" value="1"/>
</dbReference>
<dbReference type="InterPro" id="IPR036388">
    <property type="entry name" value="WH-like_DNA-bd_sf"/>
</dbReference>
<accession>A0A1A3NH32</accession>
<dbReference type="InterPro" id="IPR027417">
    <property type="entry name" value="P-loop_NTPase"/>
</dbReference>
<dbReference type="PANTHER" id="PTHR16305:SF35">
    <property type="entry name" value="TRANSCRIPTIONAL ACTIVATOR DOMAIN"/>
    <property type="match status" value="1"/>
</dbReference>
<evidence type="ECO:0000256" key="2">
    <source>
        <dbReference type="ARBA" id="ARBA00022840"/>
    </source>
</evidence>
<dbReference type="Pfam" id="PF13191">
    <property type="entry name" value="AAA_16"/>
    <property type="match status" value="1"/>
</dbReference>
<dbReference type="InterPro" id="IPR011990">
    <property type="entry name" value="TPR-like_helical_dom_sf"/>
</dbReference>
<dbReference type="SUPFAM" id="SSF52540">
    <property type="entry name" value="P-loop containing nucleoside triphosphate hydrolases"/>
    <property type="match status" value="1"/>
</dbReference>
<organism evidence="4 5">
    <name type="scientific">Mycobacterium asiaticum</name>
    <dbReference type="NCBI Taxonomy" id="1790"/>
    <lineage>
        <taxon>Bacteria</taxon>
        <taxon>Bacillati</taxon>
        <taxon>Actinomycetota</taxon>
        <taxon>Actinomycetes</taxon>
        <taxon>Mycobacteriales</taxon>
        <taxon>Mycobacteriaceae</taxon>
        <taxon>Mycobacterium</taxon>
    </lineage>
</organism>
<protein>
    <recommendedName>
        <fullName evidence="3">HTH luxR-type domain-containing protein</fullName>
    </recommendedName>
</protein>
<evidence type="ECO:0000313" key="5">
    <source>
        <dbReference type="Proteomes" id="UP000093819"/>
    </source>
</evidence>
<dbReference type="EMBL" id="LZLR01000110">
    <property type="protein sequence ID" value="OBK21448.1"/>
    <property type="molecule type" value="Genomic_DNA"/>
</dbReference>
<dbReference type="AlphaFoldDB" id="A0A1A3NH32"/>
<dbReference type="SMART" id="SM00421">
    <property type="entry name" value="HTH_LUXR"/>
    <property type="match status" value="1"/>
</dbReference>
<dbReference type="GO" id="GO:0005524">
    <property type="term" value="F:ATP binding"/>
    <property type="evidence" value="ECO:0007669"/>
    <property type="project" value="UniProtKB-KW"/>
</dbReference>
<dbReference type="Pfam" id="PF00196">
    <property type="entry name" value="GerE"/>
    <property type="match status" value="1"/>
</dbReference>
<dbReference type="Proteomes" id="UP000093819">
    <property type="component" value="Unassembled WGS sequence"/>
</dbReference>
<keyword evidence="1" id="KW-0547">Nucleotide-binding</keyword>
<dbReference type="PROSITE" id="PS50043">
    <property type="entry name" value="HTH_LUXR_2"/>
    <property type="match status" value="1"/>
</dbReference>
<dbReference type="PROSITE" id="PS00622">
    <property type="entry name" value="HTH_LUXR_1"/>
    <property type="match status" value="1"/>
</dbReference>
<feature type="domain" description="HTH luxR-type" evidence="3">
    <location>
        <begin position="853"/>
        <end position="918"/>
    </location>
</feature>
<dbReference type="GO" id="GO:0003677">
    <property type="term" value="F:DNA binding"/>
    <property type="evidence" value="ECO:0007669"/>
    <property type="project" value="InterPro"/>
</dbReference>
<gene>
    <name evidence="4" type="ORF">A5635_23405</name>
</gene>
<dbReference type="InterPro" id="IPR016032">
    <property type="entry name" value="Sig_transdc_resp-reg_C-effctor"/>
</dbReference>
<dbReference type="InterPro" id="IPR019734">
    <property type="entry name" value="TPR_rpt"/>
</dbReference>
<dbReference type="CDD" id="cd06170">
    <property type="entry name" value="LuxR_C_like"/>
    <property type="match status" value="1"/>
</dbReference>
<dbReference type="GO" id="GO:0006355">
    <property type="term" value="P:regulation of DNA-templated transcription"/>
    <property type="evidence" value="ECO:0007669"/>
    <property type="project" value="InterPro"/>
</dbReference>
<keyword evidence="2" id="KW-0067">ATP-binding</keyword>
<dbReference type="SUPFAM" id="SSF46894">
    <property type="entry name" value="C-terminal effector domain of the bipartite response regulators"/>
    <property type="match status" value="1"/>
</dbReference>
<dbReference type="PANTHER" id="PTHR16305">
    <property type="entry name" value="TESTICULAR SOLUBLE ADENYLYL CYCLASE"/>
    <property type="match status" value="1"/>
</dbReference>
<reference evidence="4 5" key="1">
    <citation type="submission" date="2016-06" db="EMBL/GenBank/DDBJ databases">
        <authorList>
            <person name="Kjaerup R.B."/>
            <person name="Dalgaard T.S."/>
            <person name="Juul-Madsen H.R."/>
        </authorList>
    </citation>
    <scope>NUCLEOTIDE SEQUENCE [LARGE SCALE GENOMIC DNA]</scope>
    <source>
        <strain evidence="4 5">1245335.1</strain>
    </source>
</reference>
<sequence>MGKGTVGREAEARAVSEFLERAQTGPAGLVVQGEAGIGKTTLILEAADRAAAQGFQVLSARGSPAEVSYAYTAVADLLAGITDAPFADLPEMQRLALKRTQLGDVAGPATDERIVAAAFLSVVERISTQTPVLLAIDDTQWLDASSKAVIGFTARRLRGRVGLLVTLRTGEPLSVLEESWLQFARPEALTRLGMRPLSLGGVHAVVAARLGRTLPRPTITRIYDVSGGNPFFATELAAGAVAEPSGALVGLPDSLSALVRRRLGDADEEVGSVLLAAACTAAPTVDLLGSALDVTASRVVELLESVERLAIVAIDGNRVRFSHPLFATGVYTGAPPSRRRAMHRRLAEVVDQPEIKARHLALAAASGDAATLSALDAAAETTFARGAPAVAAELVELALKLGGDTPQRRVRAGELHFRAGSLGAARRHLQASLDDAPAGILRCMALMWLGAVLGYDDDPVAAAQAMAEAAQEAGDNVALRLLCLLRLALTLTMIDRLDEAIERADEAVGIAKQLGVAGLHSQALSIWVAGKFLQGLGVDQEALQTALELEDPQGGATTWFRASAVQAMMNAYSGDLVRARTQMRAVQRQMLEGGTEVDVIWAAVHVAALAVWSGDYAEAAHAAQEAVERAEQLGGRLALVTAWTPQAAAAAYTGCAAEARAAAKSAIETANQIGATQLAKEPTTTMGFLEVSGGDYLAAVDVLRPLLDRFDPVRGCEIEGGGHLPDAIEAFTALGRIEDAEPLVHALETNGAMRDRPWMLAMGARGRGHIAAARGDLASAQSAIEQAMTHHERLPMPFERARTQLLLGAVQRRRRRYQAAANNLSEALKTFQDLGTPLWAARAQAELGRLDYSRGDGNELTAAEQRVAALAASGLSNKEIAAQLFISAKTVEMNLSRVYRKLGIRSRGGLSSALASIEIQGNP</sequence>
<evidence type="ECO:0000256" key="1">
    <source>
        <dbReference type="ARBA" id="ARBA00022741"/>
    </source>
</evidence>
<dbReference type="GO" id="GO:0004016">
    <property type="term" value="F:adenylate cyclase activity"/>
    <property type="evidence" value="ECO:0007669"/>
    <property type="project" value="TreeGrafter"/>
</dbReference>
<name>A0A1A3NH32_MYCAS</name>
<dbReference type="InterPro" id="IPR000792">
    <property type="entry name" value="Tscrpt_reg_LuxR_C"/>
</dbReference>
<evidence type="ECO:0000259" key="3">
    <source>
        <dbReference type="PROSITE" id="PS50043"/>
    </source>
</evidence>
<proteinExistence type="predicted"/>
<comment type="caution">
    <text evidence="4">The sequence shown here is derived from an EMBL/GenBank/DDBJ whole genome shotgun (WGS) entry which is preliminary data.</text>
</comment>
<evidence type="ECO:0000313" key="4">
    <source>
        <dbReference type="EMBL" id="OBK21448.1"/>
    </source>
</evidence>
<dbReference type="SUPFAM" id="SSF48452">
    <property type="entry name" value="TPR-like"/>
    <property type="match status" value="3"/>
</dbReference>
<dbReference type="Gene3D" id="1.25.40.10">
    <property type="entry name" value="Tetratricopeptide repeat domain"/>
    <property type="match status" value="2"/>
</dbReference>
<dbReference type="GO" id="GO:0005737">
    <property type="term" value="C:cytoplasm"/>
    <property type="evidence" value="ECO:0007669"/>
    <property type="project" value="TreeGrafter"/>
</dbReference>
<dbReference type="Gene3D" id="3.40.50.300">
    <property type="entry name" value="P-loop containing nucleotide triphosphate hydrolases"/>
    <property type="match status" value="1"/>
</dbReference>